<dbReference type="Gene3D" id="3.50.50.60">
    <property type="entry name" value="FAD/NAD(P)-binding domain"/>
    <property type="match status" value="1"/>
</dbReference>
<reference evidence="5" key="2">
    <citation type="submission" date="2025-09" db="UniProtKB">
        <authorList>
            <consortium name="Ensembl"/>
        </authorList>
    </citation>
    <scope>IDENTIFICATION</scope>
</reference>
<dbReference type="RefSeq" id="XP_016331586.1">
    <property type="nucleotide sequence ID" value="XM_016476100.1"/>
</dbReference>
<gene>
    <name evidence="5" type="primary">LOC107680274</name>
</gene>
<dbReference type="GeneID" id="107680274"/>
<name>A0A671T816_9TELE</name>
<dbReference type="GO" id="GO:0005576">
    <property type="term" value="C:extracellular region"/>
    <property type="evidence" value="ECO:0007669"/>
    <property type="project" value="TreeGrafter"/>
</dbReference>
<dbReference type="PANTHER" id="PTHR23357:SF1">
    <property type="entry name" value="RENALASE"/>
    <property type="match status" value="1"/>
</dbReference>
<dbReference type="PROSITE" id="PS51257">
    <property type="entry name" value="PROKAR_LIPOPROTEIN"/>
    <property type="match status" value="1"/>
</dbReference>
<organism evidence="5 6">
    <name type="scientific">Sinocyclocheilus anshuiensis</name>
    <dbReference type="NCBI Taxonomy" id="1608454"/>
    <lineage>
        <taxon>Eukaryota</taxon>
        <taxon>Metazoa</taxon>
        <taxon>Chordata</taxon>
        <taxon>Craniata</taxon>
        <taxon>Vertebrata</taxon>
        <taxon>Euteleostomi</taxon>
        <taxon>Actinopterygii</taxon>
        <taxon>Neopterygii</taxon>
        <taxon>Teleostei</taxon>
        <taxon>Ostariophysi</taxon>
        <taxon>Cypriniformes</taxon>
        <taxon>Cyprinidae</taxon>
        <taxon>Cyprininae</taxon>
        <taxon>Sinocyclocheilus</taxon>
    </lineage>
</organism>
<evidence type="ECO:0000259" key="4">
    <source>
        <dbReference type="Pfam" id="PF01593"/>
    </source>
</evidence>
<proteinExistence type="predicted"/>
<feature type="chain" id="PRO_5025387001" evidence="3">
    <location>
        <begin position="17"/>
        <end position="318"/>
    </location>
</feature>
<dbReference type="InterPro" id="IPR036188">
    <property type="entry name" value="FAD/NAD-bd_sf"/>
</dbReference>
<dbReference type="InterPro" id="IPR002937">
    <property type="entry name" value="Amino_oxidase"/>
</dbReference>
<dbReference type="Pfam" id="PF01593">
    <property type="entry name" value="Amino_oxidase"/>
    <property type="match status" value="1"/>
</dbReference>
<evidence type="ECO:0000256" key="1">
    <source>
        <dbReference type="ARBA" id="ARBA00022630"/>
    </source>
</evidence>
<sequence length="318" mass="35448">MSRVLIVGAGLTGSLCACLLRRELPNKANIVVWDKSRGAGGRMSTSRSPNDPSCTVDLGAQYISATPYYARIHSSFYKELLAQDILKPLVAPVEGMMLKEEGIVNYVTPHGVSSIVKHYLKESAGAEVLYDRHVTHIHRKDAGWEVCHKGGAPERFDIVVLTMPVPQILQLQGDVESLMGENQRRMLEAVSYSSRYALGLFYKADTRIDILWAAKYISSNPCIRFIAIDDKKRNLASKNCVPAVVVHSSVPFGIQHLEEEKDAVQPIILEELEKVMPELPQPDSIKCQKWRYSQPPLAPTLNDTLAEARGSGQRPNRW</sequence>
<feature type="domain" description="Amine oxidase" evidence="4">
    <location>
        <begin position="98"/>
        <end position="291"/>
    </location>
</feature>
<dbReference type="Ensembl" id="ENSSANT00000111091.1">
    <property type="protein sequence ID" value="ENSSANP00000104682.1"/>
    <property type="gene ID" value="ENSSANG00000051246.1"/>
</dbReference>
<protein>
    <submittedName>
        <fullName evidence="5">Renalase-like</fullName>
    </submittedName>
</protein>
<dbReference type="AlphaFoldDB" id="A0A671T816"/>
<dbReference type="PANTHER" id="PTHR23357">
    <property type="entry name" value="RENALASE"/>
    <property type="match status" value="1"/>
</dbReference>
<keyword evidence="2" id="KW-0274">FAD</keyword>
<dbReference type="Proteomes" id="UP000472260">
    <property type="component" value="Unassembled WGS sequence"/>
</dbReference>
<dbReference type="GO" id="GO:0016651">
    <property type="term" value="F:oxidoreductase activity, acting on NAD(P)H"/>
    <property type="evidence" value="ECO:0007669"/>
    <property type="project" value="InterPro"/>
</dbReference>
<accession>A0A671T816</accession>
<evidence type="ECO:0000313" key="5">
    <source>
        <dbReference type="Ensembl" id="ENSSANP00000104682.1"/>
    </source>
</evidence>
<evidence type="ECO:0000256" key="3">
    <source>
        <dbReference type="SAM" id="SignalP"/>
    </source>
</evidence>
<dbReference type="InterPro" id="IPR040174">
    <property type="entry name" value="RNLS"/>
</dbReference>
<keyword evidence="1" id="KW-0285">Flavoprotein</keyword>
<reference evidence="5" key="1">
    <citation type="submission" date="2025-08" db="UniProtKB">
        <authorList>
            <consortium name="Ensembl"/>
        </authorList>
    </citation>
    <scope>IDENTIFICATION</scope>
</reference>
<feature type="signal peptide" evidence="3">
    <location>
        <begin position="1"/>
        <end position="16"/>
    </location>
</feature>
<evidence type="ECO:0000256" key="2">
    <source>
        <dbReference type="ARBA" id="ARBA00022827"/>
    </source>
</evidence>
<dbReference type="Pfam" id="PF13450">
    <property type="entry name" value="NAD_binding_8"/>
    <property type="match status" value="1"/>
</dbReference>
<keyword evidence="6" id="KW-1185">Reference proteome</keyword>
<dbReference type="SUPFAM" id="SSF51905">
    <property type="entry name" value="FAD/NAD(P)-binding domain"/>
    <property type="match status" value="1"/>
</dbReference>
<dbReference type="Gene3D" id="3.90.660.10">
    <property type="match status" value="1"/>
</dbReference>
<keyword evidence="3" id="KW-0732">Signal</keyword>
<evidence type="ECO:0000313" key="6">
    <source>
        <dbReference type="Proteomes" id="UP000472260"/>
    </source>
</evidence>